<organism evidence="7 8">
    <name type="scientific">Nocardiopsis composta</name>
    <dbReference type="NCBI Taxonomy" id="157465"/>
    <lineage>
        <taxon>Bacteria</taxon>
        <taxon>Bacillati</taxon>
        <taxon>Actinomycetota</taxon>
        <taxon>Actinomycetes</taxon>
        <taxon>Streptosporangiales</taxon>
        <taxon>Nocardiopsidaceae</taxon>
        <taxon>Nocardiopsis</taxon>
    </lineage>
</organism>
<sequence length="484" mass="49306">MSDPQPLDPADPREIGRYRLLGRLGEGGQGVVYLGEAPDGARAAVKTLNPAGMRDPGLRDRFVREAAAARQVASFCTAAVLDADFSASPPYIASEYVEGPSLGEVVRDGGPVSGGDLDRLAVNIATALVAVHEAGIVHRDLKPDNVLLAAGGARVIDFGVAQVPQAQGERTHTSIGTPAFMAPEQIGGEGIGPHTDVFAWGSVVAFAATGRPPFAGRTVAEVLNRVVNAAPDLDGLPERLRGPVTAALNKNPARRPSSQDLLMELLGRRTAPPAAPSAAGAAGATVPVAGAAAPTRAAPAEPPAKRRWPAVAAVLALLAAAAAGAFLLARGLGGDGAGPEGREAAEGTAEAAPDSESSPSAPPPSPESTGEPMPVPEFTADYAADWEGAVDGVLWTLQVDEGDRTASLENEDDDDCFYELSVVEGSTDPAEGLTADVTGTGRGEECTTAPADTARITLEDGILTVALDDAGTSALALRMRPEAD</sequence>
<dbReference type="InterPro" id="IPR011009">
    <property type="entry name" value="Kinase-like_dom_sf"/>
</dbReference>
<feature type="compositionally biased region" description="Low complexity" evidence="5">
    <location>
        <begin position="346"/>
        <end position="359"/>
    </location>
</feature>
<keyword evidence="3" id="KW-0418">Kinase</keyword>
<dbReference type="Gene3D" id="1.10.510.10">
    <property type="entry name" value="Transferase(Phosphotransferase) domain 1"/>
    <property type="match status" value="1"/>
</dbReference>
<comment type="caution">
    <text evidence="7">The sequence shown here is derived from an EMBL/GenBank/DDBJ whole genome shotgun (WGS) entry which is preliminary data.</text>
</comment>
<dbReference type="AlphaFoldDB" id="A0A7W8VEB0"/>
<dbReference type="GO" id="GO:0005524">
    <property type="term" value="F:ATP binding"/>
    <property type="evidence" value="ECO:0007669"/>
    <property type="project" value="UniProtKB-KW"/>
</dbReference>
<name>A0A7W8VEB0_9ACTN</name>
<dbReference type="PROSITE" id="PS50011">
    <property type="entry name" value="PROTEIN_KINASE_DOM"/>
    <property type="match status" value="1"/>
</dbReference>
<feature type="domain" description="Protein kinase" evidence="6">
    <location>
        <begin position="18"/>
        <end position="266"/>
    </location>
</feature>
<dbReference type="Proteomes" id="UP000572635">
    <property type="component" value="Unassembled WGS sequence"/>
</dbReference>
<dbReference type="PANTHER" id="PTHR43289">
    <property type="entry name" value="MITOGEN-ACTIVATED PROTEIN KINASE KINASE KINASE 20-RELATED"/>
    <property type="match status" value="1"/>
</dbReference>
<keyword evidence="8" id="KW-1185">Reference proteome</keyword>
<accession>A0A7W8VEB0</accession>
<keyword evidence="1" id="KW-0808">Transferase</keyword>
<dbReference type="EMBL" id="JACHDB010000001">
    <property type="protein sequence ID" value="MBB5432893.1"/>
    <property type="molecule type" value="Genomic_DNA"/>
</dbReference>
<evidence type="ECO:0000256" key="4">
    <source>
        <dbReference type="ARBA" id="ARBA00022840"/>
    </source>
</evidence>
<evidence type="ECO:0000259" key="6">
    <source>
        <dbReference type="PROSITE" id="PS50011"/>
    </source>
</evidence>
<evidence type="ECO:0000256" key="2">
    <source>
        <dbReference type="ARBA" id="ARBA00022741"/>
    </source>
</evidence>
<dbReference type="CDD" id="cd14014">
    <property type="entry name" value="STKc_PknB_like"/>
    <property type="match status" value="1"/>
</dbReference>
<dbReference type="SMART" id="SM00220">
    <property type="entry name" value="S_TKc"/>
    <property type="match status" value="1"/>
</dbReference>
<evidence type="ECO:0000313" key="7">
    <source>
        <dbReference type="EMBL" id="MBB5432893.1"/>
    </source>
</evidence>
<protein>
    <recommendedName>
        <fullName evidence="6">Protein kinase domain-containing protein</fullName>
    </recommendedName>
</protein>
<dbReference type="PANTHER" id="PTHR43289:SF34">
    <property type="entry name" value="SERINE_THREONINE-PROTEIN KINASE YBDM-RELATED"/>
    <property type="match status" value="1"/>
</dbReference>
<evidence type="ECO:0000256" key="1">
    <source>
        <dbReference type="ARBA" id="ARBA00022679"/>
    </source>
</evidence>
<dbReference type="PROSITE" id="PS00108">
    <property type="entry name" value="PROTEIN_KINASE_ST"/>
    <property type="match status" value="1"/>
</dbReference>
<dbReference type="InterPro" id="IPR008271">
    <property type="entry name" value="Ser/Thr_kinase_AS"/>
</dbReference>
<dbReference type="SUPFAM" id="SSF56112">
    <property type="entry name" value="Protein kinase-like (PK-like)"/>
    <property type="match status" value="1"/>
</dbReference>
<keyword evidence="2" id="KW-0547">Nucleotide-binding</keyword>
<evidence type="ECO:0000256" key="5">
    <source>
        <dbReference type="SAM" id="MobiDB-lite"/>
    </source>
</evidence>
<proteinExistence type="predicted"/>
<evidence type="ECO:0000313" key="8">
    <source>
        <dbReference type="Proteomes" id="UP000572635"/>
    </source>
</evidence>
<dbReference type="InterPro" id="IPR000719">
    <property type="entry name" value="Prot_kinase_dom"/>
</dbReference>
<reference evidence="7 8" key="1">
    <citation type="submission" date="2020-08" db="EMBL/GenBank/DDBJ databases">
        <title>Sequencing the genomes of 1000 actinobacteria strains.</title>
        <authorList>
            <person name="Klenk H.-P."/>
        </authorList>
    </citation>
    <scope>NUCLEOTIDE SEQUENCE [LARGE SCALE GENOMIC DNA]</scope>
    <source>
        <strain evidence="7 8">DSM 44551</strain>
    </source>
</reference>
<dbReference type="RefSeq" id="WP_184392395.1">
    <property type="nucleotide sequence ID" value="NZ_JACHDB010000001.1"/>
</dbReference>
<evidence type="ECO:0000256" key="3">
    <source>
        <dbReference type="ARBA" id="ARBA00022777"/>
    </source>
</evidence>
<gene>
    <name evidence="7" type="ORF">HDA36_002977</name>
</gene>
<dbReference type="Pfam" id="PF00069">
    <property type="entry name" value="Pkinase"/>
    <property type="match status" value="1"/>
</dbReference>
<keyword evidence="4" id="KW-0067">ATP-binding</keyword>
<feature type="region of interest" description="Disordered" evidence="5">
    <location>
        <begin position="336"/>
        <end position="377"/>
    </location>
</feature>
<dbReference type="GO" id="GO:0004674">
    <property type="term" value="F:protein serine/threonine kinase activity"/>
    <property type="evidence" value="ECO:0007669"/>
    <property type="project" value="TreeGrafter"/>
</dbReference>
<dbReference type="Gene3D" id="3.30.200.20">
    <property type="entry name" value="Phosphorylase Kinase, domain 1"/>
    <property type="match status" value="1"/>
</dbReference>